<dbReference type="Pfam" id="PF02770">
    <property type="entry name" value="Acyl-CoA_dh_M"/>
    <property type="match status" value="1"/>
</dbReference>
<evidence type="ECO:0000256" key="6">
    <source>
        <dbReference type="RuleBase" id="RU362125"/>
    </source>
</evidence>
<dbReference type="STRING" id="930990.A0A067MZV5"/>
<evidence type="ECO:0000259" key="7">
    <source>
        <dbReference type="Pfam" id="PF00441"/>
    </source>
</evidence>
<dbReference type="GO" id="GO:0005737">
    <property type="term" value="C:cytoplasm"/>
    <property type="evidence" value="ECO:0007669"/>
    <property type="project" value="TreeGrafter"/>
</dbReference>
<dbReference type="PANTHER" id="PTHR48083">
    <property type="entry name" value="MEDIUM-CHAIN SPECIFIC ACYL-COA DEHYDROGENASE, MITOCHONDRIAL-RELATED"/>
    <property type="match status" value="1"/>
</dbReference>
<dbReference type="Gene3D" id="1.20.140.10">
    <property type="entry name" value="Butyryl-CoA Dehydrogenase, subunit A, domain 3"/>
    <property type="match status" value="1"/>
</dbReference>
<name>A0A067MZV5_BOTB1</name>
<sequence>MSSERIESFIDTPSSIYENDSPIWQPPQSHPTVSEEPYGSLVPFAEPSWYSRPNPYYNASHHQLRGSVRAWTDEYLIPNAFKWEEAGEVDPKAYRAAAEAGILVPLAFGNRIPSEWVDKQDRRGIIGNIEPREWNGFHEMVINDEINRVGGFGPAMGLFVGLQLGVPPIYNFGSEELKARVLPGILRGDKRICLATSEPDAGSDVKNIGTTAVLSPDGKHYIVNGTKQWINNGAYSDWFTTSVRTSGKPGDINGISMLLIPRCEGVTTTKLLMGGQWSSGICLLTFKDVKVPVENLIGKEGQAFKYIMFNFNRERLWGACMCIRMARVCIEDSMAWAAQRRVFEKTLLQQPVIRTKFANMARVVECQQAWIESLIFQIEHMTLEEANIKLAAPIALLKANASMVLERVARDAVQIFGGRGYMRGGPAERVERVWRDVKGASIPGGSEEVMLDFGIRHSVKVAQGQGARL</sequence>
<dbReference type="SUPFAM" id="SSF47203">
    <property type="entry name" value="Acyl-CoA dehydrogenase C-terminal domain-like"/>
    <property type="match status" value="1"/>
</dbReference>
<dbReference type="InterPro" id="IPR006091">
    <property type="entry name" value="Acyl-CoA_Oxase/DH_mid-dom"/>
</dbReference>
<dbReference type="Proteomes" id="UP000027195">
    <property type="component" value="Unassembled WGS sequence"/>
</dbReference>
<comment type="cofactor">
    <cofactor evidence="1 6">
        <name>FAD</name>
        <dbReference type="ChEBI" id="CHEBI:57692"/>
    </cofactor>
</comment>
<dbReference type="InterPro" id="IPR013786">
    <property type="entry name" value="AcylCoA_DH/ox_N"/>
</dbReference>
<keyword evidence="3 6" id="KW-0285">Flavoprotein</keyword>
<reference evidence="11" key="1">
    <citation type="journal article" date="2014" name="Proc. Natl. Acad. Sci. U.S.A.">
        <title>Extensive sampling of basidiomycete genomes demonstrates inadequacy of the white-rot/brown-rot paradigm for wood decay fungi.</title>
        <authorList>
            <person name="Riley R."/>
            <person name="Salamov A.A."/>
            <person name="Brown D.W."/>
            <person name="Nagy L.G."/>
            <person name="Floudas D."/>
            <person name="Held B.W."/>
            <person name="Levasseur A."/>
            <person name="Lombard V."/>
            <person name="Morin E."/>
            <person name="Otillar R."/>
            <person name="Lindquist E.A."/>
            <person name="Sun H."/>
            <person name="LaButti K.M."/>
            <person name="Schmutz J."/>
            <person name="Jabbour D."/>
            <person name="Luo H."/>
            <person name="Baker S.E."/>
            <person name="Pisabarro A.G."/>
            <person name="Walton J.D."/>
            <person name="Blanchette R.A."/>
            <person name="Henrissat B."/>
            <person name="Martin F."/>
            <person name="Cullen D."/>
            <person name="Hibbett D.S."/>
            <person name="Grigoriev I.V."/>
        </authorList>
    </citation>
    <scope>NUCLEOTIDE SEQUENCE [LARGE SCALE GENOMIC DNA]</scope>
    <source>
        <strain evidence="11">FD-172 SS1</strain>
    </source>
</reference>
<evidence type="ECO:0000313" key="10">
    <source>
        <dbReference type="EMBL" id="KDQ20230.1"/>
    </source>
</evidence>
<dbReference type="EMBL" id="KL198018">
    <property type="protein sequence ID" value="KDQ20230.1"/>
    <property type="molecule type" value="Genomic_DNA"/>
</dbReference>
<keyword evidence="4 6" id="KW-0274">FAD</keyword>
<evidence type="ECO:0000256" key="5">
    <source>
        <dbReference type="ARBA" id="ARBA00023002"/>
    </source>
</evidence>
<dbReference type="PANTHER" id="PTHR48083:SF28">
    <property type="entry name" value="ACYL-COA DEHYDROGENASE FAMILY PROTEIN (AFU_ORTHOLOGUE AFUA_6G10880)-RELATED"/>
    <property type="match status" value="1"/>
</dbReference>
<dbReference type="AlphaFoldDB" id="A0A067MZV5"/>
<evidence type="ECO:0000256" key="2">
    <source>
        <dbReference type="ARBA" id="ARBA00009347"/>
    </source>
</evidence>
<dbReference type="HOGENOM" id="CLU_018204_4_4_1"/>
<dbReference type="SUPFAM" id="SSF56645">
    <property type="entry name" value="Acyl-CoA dehydrogenase NM domain-like"/>
    <property type="match status" value="1"/>
</dbReference>
<dbReference type="InterPro" id="IPR009075">
    <property type="entry name" value="AcylCo_DH/oxidase_C"/>
</dbReference>
<evidence type="ECO:0000256" key="4">
    <source>
        <dbReference type="ARBA" id="ARBA00022827"/>
    </source>
</evidence>
<dbReference type="Gene3D" id="1.10.540.10">
    <property type="entry name" value="Acyl-CoA dehydrogenase/oxidase, N-terminal domain"/>
    <property type="match status" value="1"/>
</dbReference>
<evidence type="ECO:0000256" key="3">
    <source>
        <dbReference type="ARBA" id="ARBA00022630"/>
    </source>
</evidence>
<dbReference type="OrthoDB" id="2588832at2759"/>
<evidence type="ECO:0000256" key="1">
    <source>
        <dbReference type="ARBA" id="ARBA00001974"/>
    </source>
</evidence>
<dbReference type="Pfam" id="PF02771">
    <property type="entry name" value="Acyl-CoA_dh_N"/>
    <property type="match status" value="1"/>
</dbReference>
<dbReference type="InterPro" id="IPR037069">
    <property type="entry name" value="AcylCoA_DH/ox_N_sf"/>
</dbReference>
<evidence type="ECO:0000259" key="9">
    <source>
        <dbReference type="Pfam" id="PF02771"/>
    </source>
</evidence>
<comment type="similarity">
    <text evidence="2 6">Belongs to the acyl-CoA dehydrogenase family.</text>
</comment>
<dbReference type="InterPro" id="IPR036250">
    <property type="entry name" value="AcylCo_DH-like_C"/>
</dbReference>
<feature type="domain" description="Acyl-CoA dehydrogenase/oxidase N-terminal" evidence="9">
    <location>
        <begin position="111"/>
        <end position="189"/>
    </location>
</feature>
<dbReference type="GO" id="GO:0050660">
    <property type="term" value="F:flavin adenine dinucleotide binding"/>
    <property type="evidence" value="ECO:0007669"/>
    <property type="project" value="InterPro"/>
</dbReference>
<keyword evidence="11" id="KW-1185">Reference proteome</keyword>
<dbReference type="Gene3D" id="2.40.110.10">
    <property type="entry name" value="Butyryl-CoA Dehydrogenase, subunit A, domain 2"/>
    <property type="match status" value="1"/>
</dbReference>
<proteinExistence type="inferred from homology"/>
<evidence type="ECO:0000313" key="11">
    <source>
        <dbReference type="Proteomes" id="UP000027195"/>
    </source>
</evidence>
<dbReference type="Pfam" id="PF00441">
    <property type="entry name" value="Acyl-CoA_dh_1"/>
    <property type="match status" value="1"/>
</dbReference>
<feature type="domain" description="Acyl-CoA oxidase/dehydrogenase middle" evidence="8">
    <location>
        <begin position="193"/>
        <end position="289"/>
    </location>
</feature>
<protein>
    <recommendedName>
        <fullName evidence="12">Acyl-CoA dehydrogenase</fullName>
    </recommendedName>
</protein>
<organism evidence="10 11">
    <name type="scientific">Botryobasidium botryosum (strain FD-172 SS1)</name>
    <dbReference type="NCBI Taxonomy" id="930990"/>
    <lineage>
        <taxon>Eukaryota</taxon>
        <taxon>Fungi</taxon>
        <taxon>Dikarya</taxon>
        <taxon>Basidiomycota</taxon>
        <taxon>Agaricomycotina</taxon>
        <taxon>Agaricomycetes</taxon>
        <taxon>Cantharellales</taxon>
        <taxon>Botryobasidiaceae</taxon>
        <taxon>Botryobasidium</taxon>
    </lineage>
</organism>
<dbReference type="InParanoid" id="A0A067MZV5"/>
<keyword evidence="5 6" id="KW-0560">Oxidoreductase</keyword>
<evidence type="ECO:0000259" key="8">
    <source>
        <dbReference type="Pfam" id="PF02770"/>
    </source>
</evidence>
<dbReference type="InterPro" id="IPR046373">
    <property type="entry name" value="Acyl-CoA_Oxase/DH_mid-dom_sf"/>
</dbReference>
<dbReference type="GO" id="GO:0003995">
    <property type="term" value="F:acyl-CoA dehydrogenase activity"/>
    <property type="evidence" value="ECO:0007669"/>
    <property type="project" value="TreeGrafter"/>
</dbReference>
<dbReference type="InterPro" id="IPR050741">
    <property type="entry name" value="Acyl-CoA_dehydrogenase"/>
</dbReference>
<evidence type="ECO:0008006" key="12">
    <source>
        <dbReference type="Google" id="ProtNLM"/>
    </source>
</evidence>
<accession>A0A067MZV5</accession>
<gene>
    <name evidence="10" type="ORF">BOTBODRAFT_391386</name>
</gene>
<feature type="domain" description="Acyl-CoA dehydrogenase/oxidase C-terminal" evidence="7">
    <location>
        <begin position="304"/>
        <end position="453"/>
    </location>
</feature>
<dbReference type="InterPro" id="IPR009100">
    <property type="entry name" value="AcylCoA_DH/oxidase_NM_dom_sf"/>
</dbReference>
<dbReference type="GO" id="GO:0033539">
    <property type="term" value="P:fatty acid beta-oxidation using acyl-CoA dehydrogenase"/>
    <property type="evidence" value="ECO:0007669"/>
    <property type="project" value="TreeGrafter"/>
</dbReference>